<feature type="compositionally biased region" description="Polar residues" evidence="1">
    <location>
        <begin position="63"/>
        <end position="74"/>
    </location>
</feature>
<comment type="caution">
    <text evidence="2">The sequence shown here is derived from an EMBL/GenBank/DDBJ whole genome shotgun (WGS) entry which is preliminary data.</text>
</comment>
<feature type="compositionally biased region" description="Low complexity" evidence="1">
    <location>
        <begin position="166"/>
        <end position="197"/>
    </location>
</feature>
<evidence type="ECO:0008006" key="4">
    <source>
        <dbReference type="Google" id="ProtNLM"/>
    </source>
</evidence>
<dbReference type="AlphaFoldDB" id="A0A6A5BTN7"/>
<evidence type="ECO:0000313" key="2">
    <source>
        <dbReference type="EMBL" id="KAF0976289.1"/>
    </source>
</evidence>
<proteinExistence type="predicted"/>
<sequence length="242" mass="27436">MKQQLTGNAILCLTKEDLTEFKVPTGAAISIVAKLEALRQQQEDLLQQPQQPKLFSLSYPSTIQTTTEPSNSEMSNDHDQHDTSTTNPAVVPPYSSYPRTSPRPSLPKPPQTPTVLKPIHHDHRIDNEQDNIINHHTHSSTTATTPKFLLEMKILHPLRKSSSVATNITTQGINNNNTRPEYWQQQQQPIDQYPKQQSPRLHQPPQKQPITTQRSSPTPIQDSKNMRTKKFVDAGFFPEDEL</sequence>
<feature type="region of interest" description="Disordered" evidence="1">
    <location>
        <begin position="63"/>
        <end position="117"/>
    </location>
</feature>
<dbReference type="RefSeq" id="XP_044561002.1">
    <property type="nucleotide sequence ID" value="XM_044708102.1"/>
</dbReference>
<organism evidence="2 3">
    <name type="scientific">Naegleria fowleri</name>
    <name type="common">Brain eating amoeba</name>
    <dbReference type="NCBI Taxonomy" id="5763"/>
    <lineage>
        <taxon>Eukaryota</taxon>
        <taxon>Discoba</taxon>
        <taxon>Heterolobosea</taxon>
        <taxon>Tetramitia</taxon>
        <taxon>Eutetramitia</taxon>
        <taxon>Vahlkampfiidae</taxon>
        <taxon>Naegleria</taxon>
    </lineage>
</organism>
<feature type="region of interest" description="Disordered" evidence="1">
    <location>
        <begin position="166"/>
        <end position="242"/>
    </location>
</feature>
<evidence type="ECO:0000313" key="3">
    <source>
        <dbReference type="Proteomes" id="UP000444721"/>
    </source>
</evidence>
<keyword evidence="3" id="KW-1185">Reference proteome</keyword>
<dbReference type="VEuPathDB" id="AmoebaDB:FDP41_004663"/>
<dbReference type="Proteomes" id="UP000444721">
    <property type="component" value="Unassembled WGS sequence"/>
</dbReference>
<gene>
    <name evidence="2" type="ORF">FDP41_004663</name>
</gene>
<dbReference type="EMBL" id="VFQX01000040">
    <property type="protein sequence ID" value="KAF0976289.1"/>
    <property type="molecule type" value="Genomic_DNA"/>
</dbReference>
<dbReference type="GeneID" id="68111881"/>
<dbReference type="VEuPathDB" id="AmoebaDB:NfTy_069990"/>
<name>A0A6A5BTN7_NAEFO</name>
<reference evidence="2 3" key="1">
    <citation type="journal article" date="2019" name="Sci. Rep.">
        <title>Nanopore sequencing improves the draft genome of the human pathogenic amoeba Naegleria fowleri.</title>
        <authorList>
            <person name="Liechti N."/>
            <person name="Schurch N."/>
            <person name="Bruggmann R."/>
            <person name="Wittwer M."/>
        </authorList>
    </citation>
    <scope>NUCLEOTIDE SEQUENCE [LARGE SCALE GENOMIC DNA]</scope>
    <source>
        <strain evidence="2 3">ATCC 30894</strain>
    </source>
</reference>
<accession>A0A6A5BTN7</accession>
<dbReference type="VEuPathDB" id="AmoebaDB:NF0128660"/>
<evidence type="ECO:0000256" key="1">
    <source>
        <dbReference type="SAM" id="MobiDB-lite"/>
    </source>
</evidence>
<feature type="compositionally biased region" description="Low complexity" evidence="1">
    <location>
        <begin position="92"/>
        <end position="103"/>
    </location>
</feature>
<feature type="compositionally biased region" description="Polar residues" evidence="1">
    <location>
        <begin position="208"/>
        <end position="223"/>
    </location>
</feature>
<protein>
    <recommendedName>
        <fullName evidence="4">SAM domain-containing protein</fullName>
    </recommendedName>
</protein>